<organism evidence="2 3">
    <name type="scientific">Ascaris lumbricoides</name>
    <name type="common">Giant roundworm</name>
    <dbReference type="NCBI Taxonomy" id="6252"/>
    <lineage>
        <taxon>Eukaryota</taxon>
        <taxon>Metazoa</taxon>
        <taxon>Ecdysozoa</taxon>
        <taxon>Nematoda</taxon>
        <taxon>Chromadorea</taxon>
        <taxon>Rhabditida</taxon>
        <taxon>Spirurina</taxon>
        <taxon>Ascaridomorpha</taxon>
        <taxon>Ascaridoidea</taxon>
        <taxon>Ascarididae</taxon>
        <taxon>Ascaris</taxon>
    </lineage>
</organism>
<accession>A0A0M3IVP8</accession>
<feature type="region of interest" description="Disordered" evidence="1">
    <location>
        <begin position="1"/>
        <end position="22"/>
    </location>
</feature>
<reference evidence="3" key="1">
    <citation type="submission" date="2017-02" db="UniProtKB">
        <authorList>
            <consortium name="WormBaseParasite"/>
        </authorList>
    </citation>
    <scope>IDENTIFICATION</scope>
</reference>
<name>A0A0M3IVP8_ASCLU</name>
<evidence type="ECO:0000313" key="2">
    <source>
        <dbReference type="Proteomes" id="UP000036681"/>
    </source>
</evidence>
<evidence type="ECO:0000256" key="1">
    <source>
        <dbReference type="SAM" id="MobiDB-lite"/>
    </source>
</evidence>
<sequence length="159" mass="16503">MRAPASESEMPSDQHAINGGHINGASTSANSTGLSSAAGTSSVGAEFGIDYVKVGVILVLYIAASSSDRFSPVAALCWRYEMNMCAVVANSTGLSSAAGTSSVGAEFGIDYVKVGVILVLYIAASSSERFSPVAALCWRYEMNMCAVVGVSWHFGNMQI</sequence>
<keyword evidence="2" id="KW-1185">Reference proteome</keyword>
<dbReference type="Proteomes" id="UP000036681">
    <property type="component" value="Unplaced"/>
</dbReference>
<dbReference type="AlphaFoldDB" id="A0A0M3IVP8"/>
<proteinExistence type="predicted"/>
<evidence type="ECO:0000313" key="3">
    <source>
        <dbReference type="WBParaSite" id="ALUE_0002282601-mRNA-1"/>
    </source>
</evidence>
<protein>
    <submittedName>
        <fullName evidence="3">Major facilitator superfamily protein</fullName>
    </submittedName>
</protein>
<dbReference type="WBParaSite" id="ALUE_0002282601-mRNA-1">
    <property type="protein sequence ID" value="ALUE_0002282601-mRNA-1"/>
    <property type="gene ID" value="ALUE_0002282601"/>
</dbReference>